<dbReference type="InterPro" id="IPR051678">
    <property type="entry name" value="AGP_Transferase"/>
</dbReference>
<feature type="domain" description="Aminoglycoside phosphotransferase" evidence="1">
    <location>
        <begin position="30"/>
        <end position="253"/>
    </location>
</feature>
<evidence type="ECO:0000313" key="3">
    <source>
        <dbReference type="Proteomes" id="UP001235341"/>
    </source>
</evidence>
<dbReference type="Proteomes" id="UP001235341">
    <property type="component" value="Chromosome"/>
</dbReference>
<dbReference type="GO" id="GO:0016740">
    <property type="term" value="F:transferase activity"/>
    <property type="evidence" value="ECO:0007669"/>
    <property type="project" value="UniProtKB-KW"/>
</dbReference>
<dbReference type="Gene3D" id="3.30.200.20">
    <property type="entry name" value="Phosphorylase Kinase, domain 1"/>
    <property type="match status" value="1"/>
</dbReference>
<gene>
    <name evidence="2" type="ORF">RFB13_13190</name>
</gene>
<keyword evidence="2" id="KW-0808">Transferase</keyword>
<dbReference type="Gene3D" id="3.90.1200.10">
    <property type="match status" value="1"/>
</dbReference>
<protein>
    <submittedName>
        <fullName evidence="2">Aminoglycoside phosphotransferase family protein</fullName>
        <ecNumber evidence="2">2.7.-.-</ecNumber>
    </submittedName>
</protein>
<dbReference type="RefSeq" id="WP_309206705.1">
    <property type="nucleotide sequence ID" value="NZ_CP133586.1"/>
</dbReference>
<dbReference type="PANTHER" id="PTHR21310:SF42">
    <property type="entry name" value="BIFUNCTIONAL AAC_APH"/>
    <property type="match status" value="1"/>
</dbReference>
<dbReference type="PANTHER" id="PTHR21310">
    <property type="entry name" value="AMINOGLYCOSIDE PHOSPHOTRANSFERASE-RELATED-RELATED"/>
    <property type="match status" value="1"/>
</dbReference>
<dbReference type="InterPro" id="IPR011009">
    <property type="entry name" value="Kinase-like_dom_sf"/>
</dbReference>
<proteinExistence type="predicted"/>
<dbReference type="SUPFAM" id="SSF56112">
    <property type="entry name" value="Protein kinase-like (PK-like)"/>
    <property type="match status" value="1"/>
</dbReference>
<dbReference type="Pfam" id="PF01636">
    <property type="entry name" value="APH"/>
    <property type="match status" value="1"/>
</dbReference>
<sequence length="293" mass="32858">MDINQLLVYKLISSQFPQWANLAIRPVETSGWDNRTFHLGDDMLVRLPSAAHYAGQVEKEQEWLPKLAPFLPNKTPVPLGIGEPGENYPWKWSVYRWIEGKTVASSPEIDLCVLAKDLANFLTLLQAVDSKGGPVAGPQNFYRGGPVNVYDSETRQAIRILSDEMNSELVTKIWEIGISQTWSKDPVWVHGDISAGNLLINQNRLDAVIDFGQLCIGDPSCDLVIAWTLFDAESRQVFHDALLPDPGTWARARSWALWKALIVILNASQTNIVEAKQAHRTFDNILAEYVLSH</sequence>
<organism evidence="2 3">
    <name type="scientific">Serratia fonticola</name>
    <dbReference type="NCBI Taxonomy" id="47917"/>
    <lineage>
        <taxon>Bacteria</taxon>
        <taxon>Pseudomonadati</taxon>
        <taxon>Pseudomonadota</taxon>
        <taxon>Gammaproteobacteria</taxon>
        <taxon>Enterobacterales</taxon>
        <taxon>Yersiniaceae</taxon>
        <taxon>Serratia</taxon>
    </lineage>
</organism>
<evidence type="ECO:0000313" key="2">
    <source>
        <dbReference type="EMBL" id="WMT17210.1"/>
    </source>
</evidence>
<keyword evidence="3" id="KW-1185">Reference proteome</keyword>
<dbReference type="CDD" id="cd05155">
    <property type="entry name" value="APH_ChoK_like_1"/>
    <property type="match status" value="1"/>
</dbReference>
<accession>A0ABY9PVM2</accession>
<dbReference type="InterPro" id="IPR002575">
    <property type="entry name" value="Aminoglycoside_PTrfase"/>
</dbReference>
<dbReference type="EC" id="2.7.-.-" evidence="2"/>
<evidence type="ECO:0000259" key="1">
    <source>
        <dbReference type="Pfam" id="PF01636"/>
    </source>
</evidence>
<name>A0ABY9PVM2_SERFO</name>
<reference evidence="2 3" key="1">
    <citation type="submission" date="2023-08" db="EMBL/GenBank/DDBJ databases">
        <title>Complete Genome and Methylome dissection of Serratia fonticola NEB369.</title>
        <authorList>
            <person name="Fomenkov A."/>
            <person name="Roberts R.D."/>
        </authorList>
    </citation>
    <scope>NUCLEOTIDE SEQUENCE [LARGE SCALE GENOMIC DNA]</scope>
    <source>
        <strain evidence="2 3">NEB369</strain>
    </source>
</reference>
<dbReference type="EMBL" id="CP133586">
    <property type="protein sequence ID" value="WMT17210.1"/>
    <property type="molecule type" value="Genomic_DNA"/>
</dbReference>